<dbReference type="EMBL" id="RSCD01000010">
    <property type="protein sequence ID" value="RSH90690.1"/>
    <property type="molecule type" value="Genomic_DNA"/>
</dbReference>
<keyword evidence="3 6" id="KW-1133">Transmembrane helix</keyword>
<reference evidence="8 9" key="1">
    <citation type="submission" date="2018-11" db="EMBL/GenBank/DDBJ databases">
        <title>Genome sequence of Saitozyma podzolica DSM 27192.</title>
        <authorList>
            <person name="Aliyu H."/>
            <person name="Gorte O."/>
            <person name="Ochsenreither K."/>
        </authorList>
    </citation>
    <scope>NUCLEOTIDE SEQUENCE [LARGE SCALE GENOMIC DNA]</scope>
    <source>
        <strain evidence="8 9">DSM 27192</strain>
    </source>
</reference>
<proteinExistence type="predicted"/>
<dbReference type="SUPFAM" id="SSF103473">
    <property type="entry name" value="MFS general substrate transporter"/>
    <property type="match status" value="1"/>
</dbReference>
<name>A0A427YHY4_9TREE</name>
<evidence type="ECO:0000256" key="5">
    <source>
        <dbReference type="SAM" id="MobiDB-lite"/>
    </source>
</evidence>
<accession>A0A427YHY4</accession>
<gene>
    <name evidence="8" type="ORF">EHS25_001295</name>
</gene>
<dbReference type="InterPro" id="IPR011701">
    <property type="entry name" value="MFS"/>
</dbReference>
<dbReference type="PANTHER" id="PTHR42718:SF1">
    <property type="entry name" value="LOW AFFINITY AMMONIUM TRANSPORTER"/>
    <property type="match status" value="1"/>
</dbReference>
<evidence type="ECO:0000256" key="6">
    <source>
        <dbReference type="SAM" id="Phobius"/>
    </source>
</evidence>
<comment type="subcellular location">
    <subcellularLocation>
        <location evidence="1">Membrane</location>
        <topology evidence="1">Multi-pass membrane protein</topology>
    </subcellularLocation>
</comment>
<dbReference type="OrthoDB" id="440755at2759"/>
<keyword evidence="4 6" id="KW-0472">Membrane</keyword>
<evidence type="ECO:0000313" key="8">
    <source>
        <dbReference type="EMBL" id="RSH90690.1"/>
    </source>
</evidence>
<dbReference type="AlphaFoldDB" id="A0A427YHY4"/>
<dbReference type="InterPro" id="IPR036259">
    <property type="entry name" value="MFS_trans_sf"/>
</dbReference>
<comment type="caution">
    <text evidence="8">The sequence shown here is derived from an EMBL/GenBank/DDBJ whole genome shotgun (WGS) entry which is preliminary data.</text>
</comment>
<dbReference type="Proteomes" id="UP000279259">
    <property type="component" value="Unassembled WGS sequence"/>
</dbReference>
<dbReference type="PANTHER" id="PTHR42718">
    <property type="entry name" value="MAJOR FACILITATOR SUPERFAMILY MULTIDRUG TRANSPORTER MFSC"/>
    <property type="match status" value="1"/>
</dbReference>
<sequence>MTVESVPEEEGIPTSKPAHRPPEPQHEEIELELDLTPDAAPHTQASQSESQKRNLPPNRRPISQRSFFMQTIFVATVASPQVLCEAQVGMLLVSLEDIGLQVGTHDERELSWFPAAYGLAIGVFLITSGRLGDLYGSRLLWLSGFVISVISNIGSGFCSEKISFNICRALAGVGVAASLPNAIAILGQSYSSPRSRAVVFSVVGALAPVGFVLGALIGGFWAFEVDSRWIWWFTSIVCFALLACGWFLIPPPTSDPALPRQKFDIIGAVLLMLFLGLFNFAWNQGPIVGWSQPYVYALLILSILAGVGFYFWERRAGEDALIPVEVLHKNSLLVYVCLWLGWMSFGIWSLYTVQFLRNIRGVENTLLLAALNAPALPAGVIAALAAPYAIRHFAGHTIFFFSMISFGLGNLLGALTPVNLTYWAVTFPSFLLVAAGPDLSYTTGQLIVTNSVDVAYHGIAGGIITTVMYYSQSIGLGMAATVERYTAGDDQLKGYRAAFWFGTGLAGLAAVVVASFIRMPKQAAHRE</sequence>
<feature type="domain" description="Major facilitator superfamily (MFS) profile" evidence="7">
    <location>
        <begin position="73"/>
        <end position="521"/>
    </location>
</feature>
<feature type="transmembrane region" description="Helical" evidence="6">
    <location>
        <begin position="169"/>
        <end position="186"/>
    </location>
</feature>
<evidence type="ECO:0000259" key="7">
    <source>
        <dbReference type="PROSITE" id="PS50850"/>
    </source>
</evidence>
<dbReference type="GO" id="GO:0022857">
    <property type="term" value="F:transmembrane transporter activity"/>
    <property type="evidence" value="ECO:0007669"/>
    <property type="project" value="InterPro"/>
</dbReference>
<feature type="transmembrane region" description="Helical" evidence="6">
    <location>
        <begin position="497"/>
        <end position="517"/>
    </location>
</feature>
<dbReference type="PROSITE" id="PS50850">
    <property type="entry name" value="MFS"/>
    <property type="match status" value="1"/>
</dbReference>
<feature type="compositionally biased region" description="Acidic residues" evidence="5">
    <location>
        <begin position="1"/>
        <end position="11"/>
    </location>
</feature>
<feature type="transmembrane region" description="Helical" evidence="6">
    <location>
        <begin position="139"/>
        <end position="157"/>
    </location>
</feature>
<evidence type="ECO:0000256" key="3">
    <source>
        <dbReference type="ARBA" id="ARBA00022989"/>
    </source>
</evidence>
<keyword evidence="9" id="KW-1185">Reference proteome</keyword>
<feature type="region of interest" description="Disordered" evidence="5">
    <location>
        <begin position="1"/>
        <end position="60"/>
    </location>
</feature>
<evidence type="ECO:0000313" key="9">
    <source>
        <dbReference type="Proteomes" id="UP000279259"/>
    </source>
</evidence>
<feature type="transmembrane region" description="Helical" evidence="6">
    <location>
        <begin position="422"/>
        <end position="442"/>
    </location>
</feature>
<feature type="transmembrane region" description="Helical" evidence="6">
    <location>
        <begin position="454"/>
        <end position="471"/>
    </location>
</feature>
<feature type="transmembrane region" description="Helical" evidence="6">
    <location>
        <begin position="198"/>
        <end position="223"/>
    </location>
</feature>
<feature type="transmembrane region" description="Helical" evidence="6">
    <location>
        <begin position="294"/>
        <end position="312"/>
    </location>
</feature>
<feature type="transmembrane region" description="Helical" evidence="6">
    <location>
        <begin position="229"/>
        <end position="251"/>
    </location>
</feature>
<evidence type="ECO:0000256" key="2">
    <source>
        <dbReference type="ARBA" id="ARBA00022692"/>
    </source>
</evidence>
<evidence type="ECO:0000256" key="4">
    <source>
        <dbReference type="ARBA" id="ARBA00023136"/>
    </source>
</evidence>
<dbReference type="Pfam" id="PF07690">
    <property type="entry name" value="MFS_1"/>
    <property type="match status" value="1"/>
</dbReference>
<dbReference type="STRING" id="1890683.A0A427YHY4"/>
<evidence type="ECO:0000256" key="1">
    <source>
        <dbReference type="ARBA" id="ARBA00004141"/>
    </source>
</evidence>
<protein>
    <recommendedName>
        <fullName evidence="7">Major facilitator superfamily (MFS) profile domain-containing protein</fullName>
    </recommendedName>
</protein>
<dbReference type="InterPro" id="IPR020846">
    <property type="entry name" value="MFS_dom"/>
</dbReference>
<dbReference type="Gene3D" id="1.20.1250.20">
    <property type="entry name" value="MFS general substrate transporter like domains"/>
    <property type="match status" value="2"/>
</dbReference>
<keyword evidence="2 6" id="KW-0812">Transmembrane</keyword>
<feature type="transmembrane region" description="Helical" evidence="6">
    <location>
        <begin position="263"/>
        <end position="282"/>
    </location>
</feature>
<organism evidence="8 9">
    <name type="scientific">Saitozyma podzolica</name>
    <dbReference type="NCBI Taxonomy" id="1890683"/>
    <lineage>
        <taxon>Eukaryota</taxon>
        <taxon>Fungi</taxon>
        <taxon>Dikarya</taxon>
        <taxon>Basidiomycota</taxon>
        <taxon>Agaricomycotina</taxon>
        <taxon>Tremellomycetes</taxon>
        <taxon>Tremellales</taxon>
        <taxon>Trimorphomycetaceae</taxon>
        <taxon>Saitozyma</taxon>
    </lineage>
</organism>
<feature type="transmembrane region" description="Helical" evidence="6">
    <location>
        <begin position="110"/>
        <end position="127"/>
    </location>
</feature>
<dbReference type="GO" id="GO:0016020">
    <property type="term" value="C:membrane"/>
    <property type="evidence" value="ECO:0007669"/>
    <property type="project" value="UniProtKB-SubCell"/>
</dbReference>
<feature type="transmembrane region" description="Helical" evidence="6">
    <location>
        <begin position="365"/>
        <end position="386"/>
    </location>
</feature>
<feature type="transmembrane region" description="Helical" evidence="6">
    <location>
        <begin position="332"/>
        <end position="353"/>
    </location>
</feature>
<feature type="transmembrane region" description="Helical" evidence="6">
    <location>
        <begin position="398"/>
        <end position="416"/>
    </location>
</feature>